<feature type="compositionally biased region" description="Acidic residues" evidence="2">
    <location>
        <begin position="166"/>
        <end position="184"/>
    </location>
</feature>
<feature type="region of interest" description="Disordered" evidence="2">
    <location>
        <begin position="208"/>
        <end position="286"/>
    </location>
</feature>
<dbReference type="InterPro" id="IPR016135">
    <property type="entry name" value="UBQ-conjugating_enzyme/RWD"/>
</dbReference>
<evidence type="ECO:0000259" key="3">
    <source>
        <dbReference type="PROSITE" id="PS50127"/>
    </source>
</evidence>
<feature type="compositionally biased region" description="Basic and acidic residues" evidence="2">
    <location>
        <begin position="220"/>
        <end position="243"/>
    </location>
</feature>
<dbReference type="PANTHER" id="PTHR24067">
    <property type="entry name" value="UBIQUITIN-CONJUGATING ENZYME E2"/>
    <property type="match status" value="1"/>
</dbReference>
<keyword evidence="5" id="KW-1185">Reference proteome</keyword>
<evidence type="ECO:0000313" key="5">
    <source>
        <dbReference type="Proteomes" id="UP001473302"/>
    </source>
</evidence>
<accession>A0ABP9Z909</accession>
<dbReference type="PROSITE" id="PS50127">
    <property type="entry name" value="UBC_2"/>
    <property type="match status" value="1"/>
</dbReference>
<sequence>MLNEIATKRIQKEIMDLDRDPPPGITCYPKDDTITDLEAYIKGPPDSPYEKGLFKLSIQIPDRYPFQPPQIKFVTYIYHPNIDDTGRICADILKMGEKGEWKPAINLSTALTSLRQLLAAPNPDDPLDADIAREYQLDYPTFLKKAQESTLKHASEEAVLNSEIQSDTEDSIDTVENEESEEEEPVKKTKMSLSLSKKKFHASTVLDNSNLPKKISRMKLNKEAPEKRNTTTENTRIIREQTSYKHHAEKAEKPNKKTKQVEDKPEDAEKVHMSKTLLEDQEVESK</sequence>
<gene>
    <name evidence="4" type="ORF">MFLAVUS_009117</name>
</gene>
<keyword evidence="1" id="KW-0833">Ubl conjugation pathway</keyword>
<reference evidence="4 5" key="1">
    <citation type="submission" date="2024-04" db="EMBL/GenBank/DDBJ databases">
        <title>genome sequences of Mucor flavus KT1a and Helicostylum pulchrum KT1b strains isolated from the surface of a dry-aged beef.</title>
        <authorList>
            <person name="Toyotome T."/>
            <person name="Hosono M."/>
            <person name="Torimaru M."/>
            <person name="Fukuda K."/>
            <person name="Mikami N."/>
        </authorList>
    </citation>
    <scope>NUCLEOTIDE SEQUENCE [LARGE SCALE GENOMIC DNA]</scope>
    <source>
        <strain evidence="4 5">KT1a</strain>
    </source>
</reference>
<dbReference type="SUPFAM" id="SSF54495">
    <property type="entry name" value="UBC-like"/>
    <property type="match status" value="1"/>
</dbReference>
<dbReference type="SMART" id="SM00212">
    <property type="entry name" value="UBCc"/>
    <property type="match status" value="1"/>
</dbReference>
<feature type="domain" description="UBC core" evidence="3">
    <location>
        <begin position="5"/>
        <end position="155"/>
    </location>
</feature>
<protein>
    <recommendedName>
        <fullName evidence="3">UBC core domain-containing protein</fullName>
    </recommendedName>
</protein>
<dbReference type="InterPro" id="IPR050113">
    <property type="entry name" value="Ub_conjugating_enzyme"/>
</dbReference>
<name>A0ABP9Z909_9FUNG</name>
<organism evidence="4 5">
    <name type="scientific">Mucor flavus</name>
    <dbReference type="NCBI Taxonomy" id="439312"/>
    <lineage>
        <taxon>Eukaryota</taxon>
        <taxon>Fungi</taxon>
        <taxon>Fungi incertae sedis</taxon>
        <taxon>Mucoromycota</taxon>
        <taxon>Mucoromycotina</taxon>
        <taxon>Mucoromycetes</taxon>
        <taxon>Mucorales</taxon>
        <taxon>Mucorineae</taxon>
        <taxon>Mucoraceae</taxon>
        <taxon>Mucor</taxon>
    </lineage>
</organism>
<dbReference type="Gene3D" id="3.10.110.10">
    <property type="entry name" value="Ubiquitin Conjugating Enzyme"/>
    <property type="match status" value="1"/>
</dbReference>
<proteinExistence type="predicted"/>
<dbReference type="EMBL" id="BAABUK010000027">
    <property type="protein sequence ID" value="GAA5815605.1"/>
    <property type="molecule type" value="Genomic_DNA"/>
</dbReference>
<dbReference type="InterPro" id="IPR000608">
    <property type="entry name" value="UBC"/>
</dbReference>
<feature type="region of interest" description="Disordered" evidence="2">
    <location>
        <begin position="154"/>
        <end position="194"/>
    </location>
</feature>
<dbReference type="Proteomes" id="UP001473302">
    <property type="component" value="Unassembled WGS sequence"/>
</dbReference>
<evidence type="ECO:0000313" key="4">
    <source>
        <dbReference type="EMBL" id="GAA5815605.1"/>
    </source>
</evidence>
<feature type="compositionally biased region" description="Basic and acidic residues" evidence="2">
    <location>
        <begin position="249"/>
        <end position="272"/>
    </location>
</feature>
<dbReference type="CDD" id="cd23805">
    <property type="entry name" value="UBCc_UBE2T"/>
    <property type="match status" value="1"/>
</dbReference>
<evidence type="ECO:0000256" key="2">
    <source>
        <dbReference type="SAM" id="MobiDB-lite"/>
    </source>
</evidence>
<evidence type="ECO:0000256" key="1">
    <source>
        <dbReference type="ARBA" id="ARBA00022786"/>
    </source>
</evidence>
<dbReference type="Pfam" id="PF00179">
    <property type="entry name" value="UQ_con"/>
    <property type="match status" value="1"/>
</dbReference>
<comment type="caution">
    <text evidence="4">The sequence shown here is derived from an EMBL/GenBank/DDBJ whole genome shotgun (WGS) entry which is preliminary data.</text>
</comment>